<comment type="subcellular location">
    <subcellularLocation>
        <location evidence="1">Membrane</location>
        <topology evidence="1">Multi-pass membrane protein</topology>
    </subcellularLocation>
</comment>
<evidence type="ECO:0000313" key="8">
    <source>
        <dbReference type="Proteomes" id="UP000215185"/>
    </source>
</evidence>
<keyword evidence="5 6" id="KW-0472">Membrane</keyword>
<sequence length="230" mass="25908">MWAVNNNRLNPNPITKFFVVGLLGLTVVHSIHPVLEWTVIIIISIMYFMNGLKKDAVKNIVMFGILFLAPTFKILAQLPFVIKMFFSLIFVLRMFYIPYIAGKFLIKTSDVGSIISSMDILKMPSAISIPVAVMFRFFPSFVEEKNSIKMAMKIRGIETKNPLKYLEYVAVPLLIISSNIADDISKAAETKCIANPIKKTRYIRVGVGVIDFLYALMMTAIVVGGWLCLK</sequence>
<evidence type="ECO:0000256" key="6">
    <source>
        <dbReference type="SAM" id="Phobius"/>
    </source>
</evidence>
<dbReference type="InterPro" id="IPR051611">
    <property type="entry name" value="ECF_transporter_component"/>
</dbReference>
<evidence type="ECO:0000256" key="4">
    <source>
        <dbReference type="ARBA" id="ARBA00022989"/>
    </source>
</evidence>
<reference evidence="7 8" key="1">
    <citation type="submission" date="2017-06" db="EMBL/GenBank/DDBJ databases">
        <authorList>
            <consortium name="Pathogen Informatics"/>
        </authorList>
    </citation>
    <scope>NUCLEOTIDE SEQUENCE [LARGE SCALE GENOMIC DNA]</scope>
    <source>
        <strain evidence="7 8">NCTC13788</strain>
    </source>
</reference>
<evidence type="ECO:0000256" key="5">
    <source>
        <dbReference type="ARBA" id="ARBA00023136"/>
    </source>
</evidence>
<accession>A0A239SUR1</accession>
<feature type="transmembrane region" description="Helical" evidence="6">
    <location>
        <begin position="202"/>
        <end position="227"/>
    </location>
</feature>
<dbReference type="KEGG" id="smen:SAMEA4412692_1027"/>
<dbReference type="AlphaFoldDB" id="A0A239SUR1"/>
<keyword evidence="4 6" id="KW-1133">Transmembrane helix</keyword>
<evidence type="ECO:0000256" key="2">
    <source>
        <dbReference type="ARBA" id="ARBA00022475"/>
    </source>
</evidence>
<keyword evidence="3 6" id="KW-0812">Transmembrane</keyword>
<evidence type="ECO:0000256" key="1">
    <source>
        <dbReference type="ARBA" id="ARBA00004141"/>
    </source>
</evidence>
<dbReference type="Pfam" id="PF02361">
    <property type="entry name" value="CbiQ"/>
    <property type="match status" value="1"/>
</dbReference>
<dbReference type="CDD" id="cd16914">
    <property type="entry name" value="EcfT"/>
    <property type="match status" value="1"/>
</dbReference>
<dbReference type="PANTHER" id="PTHR34857:SF2">
    <property type="entry name" value="SLL0384 PROTEIN"/>
    <property type="match status" value="1"/>
</dbReference>
<name>A0A239SUR1_9STRE</name>
<dbReference type="OrthoDB" id="3730291at2"/>
<protein>
    <submittedName>
        <fullName evidence="7">Cobalt transport protein cbiQ</fullName>
    </submittedName>
</protein>
<evidence type="ECO:0000256" key="3">
    <source>
        <dbReference type="ARBA" id="ARBA00022692"/>
    </source>
</evidence>
<dbReference type="PANTHER" id="PTHR34857">
    <property type="entry name" value="SLL0384 PROTEIN"/>
    <property type="match status" value="1"/>
</dbReference>
<keyword evidence="2" id="KW-1003">Cell membrane</keyword>
<feature type="transmembrane region" description="Helical" evidence="6">
    <location>
        <begin position="60"/>
        <end position="78"/>
    </location>
</feature>
<dbReference type="EMBL" id="LT906439">
    <property type="protein sequence ID" value="SNU88373.1"/>
    <property type="molecule type" value="Genomic_DNA"/>
</dbReference>
<dbReference type="GO" id="GO:0005886">
    <property type="term" value="C:plasma membrane"/>
    <property type="evidence" value="ECO:0007669"/>
    <property type="project" value="UniProtKB-ARBA"/>
</dbReference>
<keyword evidence="8" id="KW-1185">Reference proteome</keyword>
<evidence type="ECO:0000313" key="7">
    <source>
        <dbReference type="EMBL" id="SNU88373.1"/>
    </source>
</evidence>
<dbReference type="InterPro" id="IPR003339">
    <property type="entry name" value="ABC/ECF_trnsptr_transmembrane"/>
</dbReference>
<proteinExistence type="predicted"/>
<gene>
    <name evidence="7" type="primary">cbiQ_2</name>
    <name evidence="7" type="ORF">SAMEA4412692_01027</name>
</gene>
<dbReference type="STRING" id="1123308.GCA_000380085_01432"/>
<feature type="transmembrane region" description="Helical" evidence="6">
    <location>
        <begin position="84"/>
        <end position="102"/>
    </location>
</feature>
<dbReference type="RefSeq" id="WP_018373975.1">
    <property type="nucleotide sequence ID" value="NZ_LT906439.1"/>
</dbReference>
<dbReference type="Proteomes" id="UP000215185">
    <property type="component" value="Chromosome 1"/>
</dbReference>
<organism evidence="7 8">
    <name type="scientific">Streptococcus merionis</name>
    <dbReference type="NCBI Taxonomy" id="400065"/>
    <lineage>
        <taxon>Bacteria</taxon>
        <taxon>Bacillati</taxon>
        <taxon>Bacillota</taxon>
        <taxon>Bacilli</taxon>
        <taxon>Lactobacillales</taxon>
        <taxon>Streptococcaceae</taxon>
        <taxon>Streptococcus</taxon>
    </lineage>
</organism>
<feature type="transmembrane region" description="Helical" evidence="6">
    <location>
        <begin position="20"/>
        <end position="48"/>
    </location>
</feature>